<accession>A0A0G4IDZ8</accession>
<dbReference type="AlphaFoldDB" id="A0A0G4IDZ8"/>
<name>A0A0G4IDZ8_9ALVE</name>
<gene>
    <name evidence="1" type="ORF">Cvel_13586</name>
</gene>
<dbReference type="EMBL" id="CDMZ01005881">
    <property type="protein sequence ID" value="CEM55492.1"/>
    <property type="molecule type" value="Genomic_DNA"/>
</dbReference>
<proteinExistence type="predicted"/>
<dbReference type="VEuPathDB" id="CryptoDB:Cvel_13586"/>
<dbReference type="PhylomeDB" id="A0A0G4IDZ8"/>
<organism evidence="1">
    <name type="scientific">Chromera velia CCMP2878</name>
    <dbReference type="NCBI Taxonomy" id="1169474"/>
    <lineage>
        <taxon>Eukaryota</taxon>
        <taxon>Sar</taxon>
        <taxon>Alveolata</taxon>
        <taxon>Colpodellida</taxon>
        <taxon>Chromeraceae</taxon>
        <taxon>Chromera</taxon>
    </lineage>
</organism>
<protein>
    <submittedName>
        <fullName evidence="1">Uncharacterized protein</fullName>
    </submittedName>
</protein>
<reference evidence="1" key="1">
    <citation type="submission" date="2014-11" db="EMBL/GenBank/DDBJ databases">
        <authorList>
            <person name="Otto D Thomas"/>
            <person name="Naeem Raeece"/>
        </authorList>
    </citation>
    <scope>NUCLEOTIDE SEQUENCE</scope>
</reference>
<evidence type="ECO:0000313" key="1">
    <source>
        <dbReference type="EMBL" id="CEM55492.1"/>
    </source>
</evidence>
<sequence>MDVVESVGPADRSPTIPLGNAELERLCNKLKNGHPDLLRKVNSYRWTNDTAEEGYRVLQIPFTRTPVSVSKSYRVQLINDASNVEVTDLLGDLMSTAEKLRTSRVASAAVDGRHVSKSTAKSGKMV</sequence>